<proteinExistence type="predicted"/>
<protein>
    <recommendedName>
        <fullName evidence="2">F-box domain-containing protein</fullName>
    </recommendedName>
</protein>
<keyword evidence="4" id="KW-1185">Reference proteome</keyword>
<evidence type="ECO:0000256" key="1">
    <source>
        <dbReference type="SAM" id="MobiDB-lite"/>
    </source>
</evidence>
<dbReference type="PANTHER" id="PTHR34098">
    <property type="entry name" value="F-BOX ONLY PROTEIN 47"/>
    <property type="match status" value="1"/>
</dbReference>
<dbReference type="AlphaFoldDB" id="A0A9P9E828"/>
<evidence type="ECO:0000313" key="3">
    <source>
        <dbReference type="EMBL" id="KAH7132808.1"/>
    </source>
</evidence>
<dbReference type="PROSITE" id="PS50181">
    <property type="entry name" value="FBOX"/>
    <property type="match status" value="1"/>
</dbReference>
<dbReference type="Proteomes" id="UP000738349">
    <property type="component" value="Unassembled WGS sequence"/>
</dbReference>
<organism evidence="3 4">
    <name type="scientific">Dactylonectria macrodidyma</name>
    <dbReference type="NCBI Taxonomy" id="307937"/>
    <lineage>
        <taxon>Eukaryota</taxon>
        <taxon>Fungi</taxon>
        <taxon>Dikarya</taxon>
        <taxon>Ascomycota</taxon>
        <taxon>Pezizomycotina</taxon>
        <taxon>Sordariomycetes</taxon>
        <taxon>Hypocreomycetidae</taxon>
        <taxon>Hypocreales</taxon>
        <taxon>Nectriaceae</taxon>
        <taxon>Dactylonectria</taxon>
    </lineage>
</organism>
<name>A0A9P9E828_9HYPO</name>
<dbReference type="InterPro" id="IPR038946">
    <property type="entry name" value="FBXO47"/>
</dbReference>
<dbReference type="InterPro" id="IPR036047">
    <property type="entry name" value="F-box-like_dom_sf"/>
</dbReference>
<feature type="domain" description="F-box" evidence="2">
    <location>
        <begin position="1"/>
        <end position="46"/>
    </location>
</feature>
<feature type="region of interest" description="Disordered" evidence="1">
    <location>
        <begin position="380"/>
        <end position="415"/>
    </location>
</feature>
<dbReference type="SUPFAM" id="SSF81383">
    <property type="entry name" value="F-box domain"/>
    <property type="match status" value="1"/>
</dbReference>
<feature type="compositionally biased region" description="Basic and acidic residues" evidence="1">
    <location>
        <begin position="472"/>
        <end position="481"/>
    </location>
</feature>
<gene>
    <name evidence="3" type="ORF">EDB81DRAFT_904891</name>
</gene>
<dbReference type="Pfam" id="PF00646">
    <property type="entry name" value="F-box"/>
    <property type="match status" value="1"/>
</dbReference>
<accession>A0A9P9E828</accession>
<sequence length="651" mass="74486">MSLLKLPIEIISLITEHLHIDDLFDFGQTCHHFHYIIRNESICRKALQTAKFSPEAVEAHTLHAYARGLRRLVKRRNAVRYAEPYLVAIVAMAESFIYTNGVLCYTIDRENLHILDVHRSADEEQVLKIPWMLQNLTCNSQWSSVSSFRPVHYSHGILSSLYSDKDSEGETTSWLVALRTKDLKVLAFRNLDSTIHLFVRNNDKYLVYGTKSQPGFDGRRRWALQRLDLQDCERPPPVLVLWNFNGSKLGQNICFEIFDEHFYCLSNRNKLRPEHGKWNNFYHVVRFPLCEATRESCKSPPLRNLWRRHAAEGPADQRWETLQLAKDEGSGKIYIFDSRRESLTTNSMSQRTCYKKEIRFEEDSENTDLARHPIADIIGALPREELSDDEGRDPNAWDSETHAETRPPENVHVGDDGALGSMFTIGECFVRFYNPSCETFLDLIDDSQRLRLRVRPKLDTSHEDASNTCHDQPPESREAFQKKSKKLHHGVKFWPPDQTSPPSPELAQLRSILYPQIPMGEIDWAMDERTLIYAPGHAVSNGPRPLVLISFDPAIRLPGFTKMRLGGSDGLNISPPNEPHTPAEHLDMIPEATSSANAQDIPAMASSGTECEKDQLNATQTTGQPWAMRYPALYKRLPNTERSPCGFDMSF</sequence>
<evidence type="ECO:0000259" key="2">
    <source>
        <dbReference type="PROSITE" id="PS50181"/>
    </source>
</evidence>
<feature type="compositionally biased region" description="Basic and acidic residues" evidence="1">
    <location>
        <begin position="392"/>
        <end position="415"/>
    </location>
</feature>
<dbReference type="EMBL" id="JAGMUV010000016">
    <property type="protein sequence ID" value="KAH7132808.1"/>
    <property type="molecule type" value="Genomic_DNA"/>
</dbReference>
<dbReference type="PANTHER" id="PTHR34098:SF1">
    <property type="entry name" value="F-BOX ONLY PROTEIN 47"/>
    <property type="match status" value="1"/>
</dbReference>
<dbReference type="CDD" id="cd09917">
    <property type="entry name" value="F-box_SF"/>
    <property type="match status" value="1"/>
</dbReference>
<evidence type="ECO:0000313" key="4">
    <source>
        <dbReference type="Proteomes" id="UP000738349"/>
    </source>
</evidence>
<dbReference type="InterPro" id="IPR001810">
    <property type="entry name" value="F-box_dom"/>
</dbReference>
<comment type="caution">
    <text evidence="3">The sequence shown here is derived from an EMBL/GenBank/DDBJ whole genome shotgun (WGS) entry which is preliminary data.</text>
</comment>
<reference evidence="3" key="1">
    <citation type="journal article" date="2021" name="Nat. Commun.">
        <title>Genetic determinants of endophytism in the Arabidopsis root mycobiome.</title>
        <authorList>
            <person name="Mesny F."/>
            <person name="Miyauchi S."/>
            <person name="Thiergart T."/>
            <person name="Pickel B."/>
            <person name="Atanasova L."/>
            <person name="Karlsson M."/>
            <person name="Huettel B."/>
            <person name="Barry K.W."/>
            <person name="Haridas S."/>
            <person name="Chen C."/>
            <person name="Bauer D."/>
            <person name="Andreopoulos W."/>
            <person name="Pangilinan J."/>
            <person name="LaButti K."/>
            <person name="Riley R."/>
            <person name="Lipzen A."/>
            <person name="Clum A."/>
            <person name="Drula E."/>
            <person name="Henrissat B."/>
            <person name="Kohler A."/>
            <person name="Grigoriev I.V."/>
            <person name="Martin F.M."/>
            <person name="Hacquard S."/>
        </authorList>
    </citation>
    <scope>NUCLEOTIDE SEQUENCE</scope>
    <source>
        <strain evidence="3">MPI-CAGE-AT-0147</strain>
    </source>
</reference>
<dbReference type="SMART" id="SM00256">
    <property type="entry name" value="FBOX"/>
    <property type="match status" value="1"/>
</dbReference>
<feature type="region of interest" description="Disordered" evidence="1">
    <location>
        <begin position="459"/>
        <end position="482"/>
    </location>
</feature>
<dbReference type="OrthoDB" id="5359231at2759"/>